<comment type="caution">
    <text evidence="3">The sequence shown here is derived from an EMBL/GenBank/DDBJ whole genome shotgun (WGS) entry which is preliminary data.</text>
</comment>
<proteinExistence type="predicted"/>
<keyword evidence="4" id="KW-1185">Reference proteome</keyword>
<organism evidence="3 4">
    <name type="scientific">Quillaja saponaria</name>
    <name type="common">Soap bark tree</name>
    <dbReference type="NCBI Taxonomy" id="32244"/>
    <lineage>
        <taxon>Eukaryota</taxon>
        <taxon>Viridiplantae</taxon>
        <taxon>Streptophyta</taxon>
        <taxon>Embryophyta</taxon>
        <taxon>Tracheophyta</taxon>
        <taxon>Spermatophyta</taxon>
        <taxon>Magnoliopsida</taxon>
        <taxon>eudicotyledons</taxon>
        <taxon>Gunneridae</taxon>
        <taxon>Pentapetalae</taxon>
        <taxon>rosids</taxon>
        <taxon>fabids</taxon>
        <taxon>Fabales</taxon>
        <taxon>Quillajaceae</taxon>
        <taxon>Quillaja</taxon>
    </lineage>
</organism>
<accession>A0AAD7LK20</accession>
<feature type="compositionally biased region" description="Basic and acidic residues" evidence="1">
    <location>
        <begin position="53"/>
        <end position="68"/>
    </location>
</feature>
<evidence type="ECO:0000313" key="4">
    <source>
        <dbReference type="Proteomes" id="UP001163823"/>
    </source>
</evidence>
<dbReference type="EMBL" id="JARAOO010000008">
    <property type="protein sequence ID" value="KAJ7959538.1"/>
    <property type="molecule type" value="Genomic_DNA"/>
</dbReference>
<protein>
    <submittedName>
        <fullName evidence="3">Uncharacterized protein</fullName>
    </submittedName>
</protein>
<reference evidence="3" key="1">
    <citation type="journal article" date="2023" name="Science">
        <title>Elucidation of the pathway for biosynthesis of saponin adjuvants from the soapbark tree.</title>
        <authorList>
            <person name="Reed J."/>
            <person name="Orme A."/>
            <person name="El-Demerdash A."/>
            <person name="Owen C."/>
            <person name="Martin L.B.B."/>
            <person name="Misra R.C."/>
            <person name="Kikuchi S."/>
            <person name="Rejzek M."/>
            <person name="Martin A.C."/>
            <person name="Harkess A."/>
            <person name="Leebens-Mack J."/>
            <person name="Louveau T."/>
            <person name="Stephenson M.J."/>
            <person name="Osbourn A."/>
        </authorList>
    </citation>
    <scope>NUCLEOTIDE SEQUENCE</scope>
    <source>
        <strain evidence="3">S10</strain>
    </source>
</reference>
<dbReference type="AlphaFoldDB" id="A0AAD7LK20"/>
<dbReference type="Proteomes" id="UP001163823">
    <property type="component" value="Chromosome 8"/>
</dbReference>
<sequence length="115" mass="12779">MANREHLSQLCVLFLVPPIKFCHCQCSSITVLEKESKGAILDVKEHLKRLHEVHSDEVPPNDKSKLDGCGESSTSLLDESEDVDIFASVVDAWISQANKTYMSDSMSKNQILTST</sequence>
<evidence type="ECO:0000256" key="1">
    <source>
        <dbReference type="SAM" id="MobiDB-lite"/>
    </source>
</evidence>
<gene>
    <name evidence="3" type="ORF">O6P43_020101</name>
</gene>
<feature type="signal peptide" evidence="2">
    <location>
        <begin position="1"/>
        <end position="24"/>
    </location>
</feature>
<evidence type="ECO:0000256" key="2">
    <source>
        <dbReference type="SAM" id="SignalP"/>
    </source>
</evidence>
<feature type="region of interest" description="Disordered" evidence="1">
    <location>
        <begin position="53"/>
        <end position="75"/>
    </location>
</feature>
<dbReference type="KEGG" id="qsa:O6P43_020101"/>
<feature type="chain" id="PRO_5042163081" evidence="2">
    <location>
        <begin position="25"/>
        <end position="115"/>
    </location>
</feature>
<keyword evidence="2" id="KW-0732">Signal</keyword>
<name>A0AAD7LK20_QUISA</name>
<evidence type="ECO:0000313" key="3">
    <source>
        <dbReference type="EMBL" id="KAJ7959538.1"/>
    </source>
</evidence>